<sequence length="525" mass="60867">MAAKKSHRDILECSKTFGINCNKVFQTKSYGIMWDLAKEGNLDMMKYLDENFSSFMKRSYRCLEGAFSVAIKEGNLEILEWINNEFPKYLNLTEDEHEYMFYENGEYKFGDVLFEGNLAAIKWFIDNVDFHIEDERINEIVAYRGKVEIFEAIEGHYQPVFNEEIFESAAHGHSIEMLDYLYRNNCPFNSDICSQALQTVHTEKSFAALKWLRRHDFPWDANTCLSAVFYDNLNALKWARDQGCLWDEETLVYAAGNCSSNSNMEMLEYCLQNGCPLSSRACQRAMHNKDDSKALEVLKLLRKYSCPWDEETCEDAARYGNFEAMIWARNNGCPWNRNAFLKVLSYGSTATIEYFLRAENQLLSRDGIFEAIFHSSTKGAYIQGRYLGHLDTTASDDLIITKLKLVHSFGLQLTTHACALAALDGRLRVLKWLKYMDCPWDAETCTGAVRAYELNFEILKYAHENGCEWDKNTYAHCLRYYGLSRLGQNEEIPTKPTPDCVEIAQYLEENNCPKPNENDWNREMF</sequence>
<dbReference type="PANTHER" id="PTHR46586">
    <property type="entry name" value="ANKYRIN REPEAT-CONTAINING PROTEIN"/>
    <property type="match status" value="1"/>
</dbReference>
<dbReference type="AlphaFoldDB" id="A0AAD3CZR1"/>
<comment type="caution">
    <text evidence="1">The sequence shown here is derived from an EMBL/GenBank/DDBJ whole genome shotgun (WGS) entry which is preliminary data.</text>
</comment>
<keyword evidence="2" id="KW-1185">Reference proteome</keyword>
<accession>A0AAD3CZR1</accession>
<name>A0AAD3CZR1_9STRA</name>
<dbReference type="Proteomes" id="UP001054902">
    <property type="component" value="Unassembled WGS sequence"/>
</dbReference>
<dbReference type="EMBL" id="BLLK01000047">
    <property type="protein sequence ID" value="GFH54954.1"/>
    <property type="molecule type" value="Genomic_DNA"/>
</dbReference>
<dbReference type="SUPFAM" id="SSF140860">
    <property type="entry name" value="Pseudo ankyrin repeat-like"/>
    <property type="match status" value="2"/>
</dbReference>
<evidence type="ECO:0000313" key="1">
    <source>
        <dbReference type="EMBL" id="GFH54954.1"/>
    </source>
</evidence>
<dbReference type="InterPro" id="IPR036770">
    <property type="entry name" value="Ankyrin_rpt-contain_sf"/>
</dbReference>
<evidence type="ECO:0000313" key="2">
    <source>
        <dbReference type="Proteomes" id="UP001054902"/>
    </source>
</evidence>
<gene>
    <name evidence="1" type="ORF">CTEN210_11430</name>
</gene>
<proteinExistence type="predicted"/>
<organism evidence="1 2">
    <name type="scientific">Chaetoceros tenuissimus</name>
    <dbReference type="NCBI Taxonomy" id="426638"/>
    <lineage>
        <taxon>Eukaryota</taxon>
        <taxon>Sar</taxon>
        <taxon>Stramenopiles</taxon>
        <taxon>Ochrophyta</taxon>
        <taxon>Bacillariophyta</taxon>
        <taxon>Coscinodiscophyceae</taxon>
        <taxon>Chaetocerotophycidae</taxon>
        <taxon>Chaetocerotales</taxon>
        <taxon>Chaetocerotaceae</taxon>
        <taxon>Chaetoceros</taxon>
    </lineage>
</organism>
<evidence type="ECO:0008006" key="3">
    <source>
        <dbReference type="Google" id="ProtNLM"/>
    </source>
</evidence>
<dbReference type="Gene3D" id="1.25.40.20">
    <property type="entry name" value="Ankyrin repeat-containing domain"/>
    <property type="match status" value="1"/>
</dbReference>
<protein>
    <recommendedName>
        <fullName evidence="3">Ankyrin repeat</fullName>
    </recommendedName>
</protein>
<reference evidence="1 2" key="1">
    <citation type="journal article" date="2021" name="Sci. Rep.">
        <title>The genome of the diatom Chaetoceros tenuissimus carries an ancient integrated fragment of an extant virus.</title>
        <authorList>
            <person name="Hongo Y."/>
            <person name="Kimura K."/>
            <person name="Takaki Y."/>
            <person name="Yoshida Y."/>
            <person name="Baba S."/>
            <person name="Kobayashi G."/>
            <person name="Nagasaki K."/>
            <person name="Hano T."/>
            <person name="Tomaru Y."/>
        </authorList>
    </citation>
    <scope>NUCLEOTIDE SEQUENCE [LARGE SCALE GENOMIC DNA]</scope>
    <source>
        <strain evidence="1 2">NIES-3715</strain>
    </source>
</reference>
<dbReference type="InterPro" id="IPR052050">
    <property type="entry name" value="SecEffector_AnkRepeat"/>
</dbReference>
<dbReference type="PANTHER" id="PTHR46586:SF3">
    <property type="entry name" value="ANKYRIN REPEAT-CONTAINING PROTEIN"/>
    <property type="match status" value="1"/>
</dbReference>